<dbReference type="eggNOG" id="ENOG502QTEW">
    <property type="taxonomic scope" value="Eukaryota"/>
</dbReference>
<name>G0W4M4_NAUDC</name>
<dbReference type="STRING" id="1071378.G0W4M4"/>
<dbReference type="OrthoDB" id="5405745at2759"/>
<dbReference type="PANTHER" id="PTHR39142">
    <property type="entry name" value="MID1P"/>
    <property type="match status" value="1"/>
</dbReference>
<dbReference type="OMA" id="YEILPCI"/>
<dbReference type="InterPro" id="IPR024338">
    <property type="entry name" value="MID1/Yam8"/>
</dbReference>
<feature type="chain" id="PRO_5003410748" description="Stretch-activated cation channel Mid1" evidence="1">
    <location>
        <begin position="20"/>
        <end position="545"/>
    </location>
</feature>
<keyword evidence="3" id="KW-1185">Reference proteome</keyword>
<sequence length="545" mass="61361">MWHPSLLCLLIVWFQIVRATDRNLLVNTKDTSLFEFYQDSFRMNAEPFSTQKDSSIINSDNIYEWTPVVSNITVGEQNSFVFNIDPESTGSGFAPTYEILMFLSGNLCSTPNNTDGIELRVHYSFDENLMTNTSNGQYEAFKDGFMEALAISPIQTSASNTTSKYQNLYVVVQLFNSTTNEPLTDEFLDPSQKDVWDYRLSISENDLVFQWDVRSWLDVLDTDHNSALLTTGNVTADAQVFYNYSTYDTSLYDLYVYSYEDSLKFEDGLSLSLCAIKNGPYLVSSVDSGRVSSSLEEEGLVIQKSIREGGGNGVSEYFYITGLNSSTTYAAILTKKIGKSGNLSDVGGVLFAKQYFTTRDTNTCSLIYDLHFCDGVAYSVPTSSFAYDNKTLIAETYDNIAEALFANFSKALQLIPCDAESDARYSPLRTCDDCSKSYGDWVCAVSIPRCTTTSSTYYMSRNKTKNRNKYIDIYVQPVSDYYEILPCIDMCHAIVRDCPSDFGFACPNPQYTNELLYYSYNYYKKGATLDTCNFIGNVSNLVQVE</sequence>
<evidence type="ECO:0008006" key="4">
    <source>
        <dbReference type="Google" id="ProtNLM"/>
    </source>
</evidence>
<gene>
    <name evidence="2" type="primary">NDAI0A06070</name>
    <name evidence="2" type="ordered locus">NDAI_0A06070</name>
</gene>
<evidence type="ECO:0000313" key="3">
    <source>
        <dbReference type="Proteomes" id="UP000000689"/>
    </source>
</evidence>
<keyword evidence="1" id="KW-0732">Signal</keyword>
<dbReference type="GO" id="GO:0005886">
    <property type="term" value="C:plasma membrane"/>
    <property type="evidence" value="ECO:0007669"/>
    <property type="project" value="EnsemblFungi"/>
</dbReference>
<dbReference type="GO" id="GO:0005783">
    <property type="term" value="C:endoplasmic reticulum"/>
    <property type="evidence" value="ECO:0007669"/>
    <property type="project" value="EnsemblFungi"/>
</dbReference>
<dbReference type="EMBL" id="HE580267">
    <property type="protein sequence ID" value="CCD22762.1"/>
    <property type="molecule type" value="Genomic_DNA"/>
</dbReference>
<dbReference type="PANTHER" id="PTHR39142:SF1">
    <property type="entry name" value="AEL197CP"/>
    <property type="match status" value="1"/>
</dbReference>
<reference evidence="2 3" key="1">
    <citation type="journal article" date="2011" name="Proc. Natl. Acad. Sci. U.S.A.">
        <title>Evolutionary erosion of yeast sex chromosomes by mating-type switching accidents.</title>
        <authorList>
            <person name="Gordon J.L."/>
            <person name="Armisen D."/>
            <person name="Proux-Wera E."/>
            <person name="Oheigeartaigh S.S."/>
            <person name="Byrne K.P."/>
            <person name="Wolfe K.H."/>
        </authorList>
    </citation>
    <scope>NUCLEOTIDE SEQUENCE [LARGE SCALE GENOMIC DNA]</scope>
    <source>
        <strain evidence="3">ATCC 10597 / BCRC 20456 / CBS 421 / NBRC 0211 / NRRL Y-12639</strain>
    </source>
</reference>
<evidence type="ECO:0000256" key="1">
    <source>
        <dbReference type="SAM" id="SignalP"/>
    </source>
</evidence>
<dbReference type="GeneID" id="11494059"/>
<feature type="signal peptide" evidence="1">
    <location>
        <begin position="1"/>
        <end position="19"/>
    </location>
</feature>
<dbReference type="RefSeq" id="XP_003668005.1">
    <property type="nucleotide sequence ID" value="XM_003667957.1"/>
</dbReference>
<dbReference type="Pfam" id="PF12929">
    <property type="entry name" value="Mid1"/>
    <property type="match status" value="1"/>
</dbReference>
<dbReference type="GO" id="GO:0015275">
    <property type="term" value="F:stretch-activated, monoatomic cation-selective, calcium channel activity"/>
    <property type="evidence" value="ECO:0007669"/>
    <property type="project" value="EnsemblFungi"/>
</dbReference>
<protein>
    <recommendedName>
        <fullName evidence="4">Stretch-activated cation channel Mid1</fullName>
    </recommendedName>
</protein>
<proteinExistence type="predicted"/>
<dbReference type="AlphaFoldDB" id="G0W4M4"/>
<accession>G0W4M4</accession>
<dbReference type="KEGG" id="ndi:NDAI_0A06070"/>
<evidence type="ECO:0000313" key="2">
    <source>
        <dbReference type="EMBL" id="CCD22762.1"/>
    </source>
</evidence>
<dbReference type="Proteomes" id="UP000000689">
    <property type="component" value="Chromosome 1"/>
</dbReference>
<dbReference type="HOGENOM" id="CLU_018731_1_0_1"/>
<dbReference type="GO" id="GO:0098703">
    <property type="term" value="P:calcium ion import across plasma membrane"/>
    <property type="evidence" value="ECO:0007669"/>
    <property type="project" value="InterPro"/>
</dbReference>
<organism evidence="2 3">
    <name type="scientific">Naumovozyma dairenensis (strain ATCC 10597 / BCRC 20456 / CBS 421 / NBRC 0211 / NRRL Y-12639)</name>
    <name type="common">Saccharomyces dairenensis</name>
    <dbReference type="NCBI Taxonomy" id="1071378"/>
    <lineage>
        <taxon>Eukaryota</taxon>
        <taxon>Fungi</taxon>
        <taxon>Dikarya</taxon>
        <taxon>Ascomycota</taxon>
        <taxon>Saccharomycotina</taxon>
        <taxon>Saccharomycetes</taxon>
        <taxon>Saccharomycetales</taxon>
        <taxon>Saccharomycetaceae</taxon>
        <taxon>Naumovozyma</taxon>
    </lineage>
</organism>